<dbReference type="Pfam" id="PF02687">
    <property type="entry name" value="FtsX"/>
    <property type="match status" value="2"/>
</dbReference>
<dbReference type="AlphaFoldDB" id="A0A0C1IXT5"/>
<evidence type="ECO:0000259" key="7">
    <source>
        <dbReference type="Pfam" id="PF02687"/>
    </source>
</evidence>
<feature type="transmembrane region" description="Helical" evidence="6">
    <location>
        <begin position="374"/>
        <end position="399"/>
    </location>
</feature>
<dbReference type="Pfam" id="PF12704">
    <property type="entry name" value="MacB_PCD"/>
    <property type="match status" value="2"/>
</dbReference>
<dbReference type="GO" id="GO:0022857">
    <property type="term" value="F:transmembrane transporter activity"/>
    <property type="evidence" value="ECO:0007669"/>
    <property type="project" value="TreeGrafter"/>
</dbReference>
<feature type="transmembrane region" description="Helical" evidence="6">
    <location>
        <begin position="21"/>
        <end position="42"/>
    </location>
</feature>
<organism evidence="9 10">
    <name type="scientific">Flavihumibacter solisilvae</name>
    <dbReference type="NCBI Taxonomy" id="1349421"/>
    <lineage>
        <taxon>Bacteria</taxon>
        <taxon>Pseudomonadati</taxon>
        <taxon>Bacteroidota</taxon>
        <taxon>Chitinophagia</taxon>
        <taxon>Chitinophagales</taxon>
        <taxon>Chitinophagaceae</taxon>
        <taxon>Flavihumibacter</taxon>
    </lineage>
</organism>
<evidence type="ECO:0000313" key="9">
    <source>
        <dbReference type="EMBL" id="KIC95299.1"/>
    </source>
</evidence>
<feature type="transmembrane region" description="Helical" evidence="6">
    <location>
        <begin position="723"/>
        <end position="748"/>
    </location>
</feature>
<feature type="transmembrane region" description="Helical" evidence="6">
    <location>
        <begin position="420"/>
        <end position="443"/>
    </location>
</feature>
<evidence type="ECO:0000313" key="10">
    <source>
        <dbReference type="Proteomes" id="UP000031408"/>
    </source>
</evidence>
<evidence type="ECO:0000256" key="6">
    <source>
        <dbReference type="SAM" id="Phobius"/>
    </source>
</evidence>
<feature type="domain" description="MacB-like periplasmic core" evidence="8">
    <location>
        <begin position="20"/>
        <end position="239"/>
    </location>
</feature>
<name>A0A0C1IXT5_9BACT</name>
<evidence type="ECO:0000256" key="1">
    <source>
        <dbReference type="ARBA" id="ARBA00004651"/>
    </source>
</evidence>
<evidence type="ECO:0000256" key="4">
    <source>
        <dbReference type="ARBA" id="ARBA00022989"/>
    </source>
</evidence>
<dbReference type="EMBL" id="JSVC01000007">
    <property type="protein sequence ID" value="KIC95299.1"/>
    <property type="molecule type" value="Genomic_DNA"/>
</dbReference>
<evidence type="ECO:0000256" key="3">
    <source>
        <dbReference type="ARBA" id="ARBA00022692"/>
    </source>
</evidence>
<keyword evidence="2" id="KW-1003">Cell membrane</keyword>
<dbReference type="STRING" id="1349421.OI18_06730"/>
<keyword evidence="5 6" id="KW-0472">Membrane</keyword>
<dbReference type="GO" id="GO:0005886">
    <property type="term" value="C:plasma membrane"/>
    <property type="evidence" value="ECO:0007669"/>
    <property type="project" value="UniProtKB-SubCell"/>
</dbReference>
<reference evidence="9 10" key="1">
    <citation type="submission" date="2014-11" db="EMBL/GenBank/DDBJ databases">
        <title>Genome sequence of Flavihumibacter solisilvae 3-3.</title>
        <authorList>
            <person name="Zhou G."/>
            <person name="Li M."/>
            <person name="Wang G."/>
        </authorList>
    </citation>
    <scope>NUCLEOTIDE SEQUENCE [LARGE SCALE GENOMIC DNA]</scope>
    <source>
        <strain evidence="9 10">3-3</strain>
    </source>
</reference>
<keyword evidence="4 6" id="KW-1133">Transmembrane helix</keyword>
<evidence type="ECO:0000256" key="5">
    <source>
        <dbReference type="ARBA" id="ARBA00023136"/>
    </source>
</evidence>
<dbReference type="InterPro" id="IPR050250">
    <property type="entry name" value="Macrolide_Exporter_MacB"/>
</dbReference>
<comment type="subcellular location">
    <subcellularLocation>
        <location evidence="1">Cell membrane</location>
        <topology evidence="1">Multi-pass membrane protein</topology>
    </subcellularLocation>
</comment>
<dbReference type="PANTHER" id="PTHR30572:SF18">
    <property type="entry name" value="ABC-TYPE MACROLIDE FAMILY EXPORT SYSTEM PERMEASE COMPONENT 2"/>
    <property type="match status" value="1"/>
</dbReference>
<feature type="transmembrane region" description="Helical" evidence="6">
    <location>
        <begin position="679"/>
        <end position="703"/>
    </location>
</feature>
<feature type="domain" description="ABC3 transporter permease C-terminal" evidence="7">
    <location>
        <begin position="288"/>
        <end position="397"/>
    </location>
</feature>
<keyword evidence="3 6" id="KW-0812">Transmembrane</keyword>
<keyword evidence="10" id="KW-1185">Reference proteome</keyword>
<feature type="domain" description="MacB-like periplasmic core" evidence="8">
    <location>
        <begin position="432"/>
        <end position="642"/>
    </location>
</feature>
<evidence type="ECO:0000259" key="8">
    <source>
        <dbReference type="Pfam" id="PF12704"/>
    </source>
</evidence>
<dbReference type="InterPro" id="IPR003838">
    <property type="entry name" value="ABC3_permease_C"/>
</dbReference>
<feature type="domain" description="ABC3 transporter permease C-terminal" evidence="7">
    <location>
        <begin position="683"/>
        <end position="793"/>
    </location>
</feature>
<feature type="transmembrane region" description="Helical" evidence="6">
    <location>
        <begin position="328"/>
        <end position="354"/>
    </location>
</feature>
<feature type="transmembrane region" description="Helical" evidence="6">
    <location>
        <begin position="281"/>
        <end position="305"/>
    </location>
</feature>
<comment type="caution">
    <text evidence="9">The sequence shown here is derived from an EMBL/GenBank/DDBJ whole genome shotgun (WGS) entry which is preliminary data.</text>
</comment>
<dbReference type="InterPro" id="IPR025857">
    <property type="entry name" value="MacB_PCD"/>
</dbReference>
<dbReference type="PANTHER" id="PTHR30572">
    <property type="entry name" value="MEMBRANE COMPONENT OF TRANSPORTER-RELATED"/>
    <property type="match status" value="1"/>
</dbReference>
<accession>A0A0C1IXT5</accession>
<gene>
    <name evidence="9" type="ORF">OI18_06730</name>
</gene>
<dbReference type="Proteomes" id="UP000031408">
    <property type="component" value="Unassembled WGS sequence"/>
</dbReference>
<feature type="transmembrane region" description="Helical" evidence="6">
    <location>
        <begin position="768"/>
        <end position="788"/>
    </location>
</feature>
<proteinExistence type="predicted"/>
<protein>
    <recommendedName>
        <fullName evidence="11">ABC transporter permease</fullName>
    </recommendedName>
</protein>
<dbReference type="RefSeq" id="WP_039138314.1">
    <property type="nucleotide sequence ID" value="NZ_JSVC01000007.1"/>
</dbReference>
<sequence>MLRNYFKIAWRNLANHRFYSLVNIFGLSSGIAFTLLIAAFVWSELQVNKRLKNAGDQYIIQSKWKDPNQGLELTTFGPLAKELKEQYPNLVAEYCRWDGITSVVSHGEKSFREGIQIVDSTMLTMYGFELLQGNIQTALNAPFTAVITEDRAKRYFGRTDVAGETLTIESFSGTRHDFLVTGVMKKPYRNSVTWLTDENDNQVYVSTSNLDYFSRNMNWGNAYIVGYLQLQPGVTARQMEGPMLSIIRQQAPQAIEMGMKPFVVPLKEYYLGADNGLIRKMLLVLSGIAFFILLMAIVNFINLAVSRSAGRMKEVGMRKVLGGMKKQLVIQFLVESTLIVCLAMVIAMVLYVVAADFFAQVLGKPLPHLHDFPLYFILYPLVLALLLGIAAGIYPAFILSALRSVETLKGKLSSVKDNILLRKTLVVFQFSIATVVLVSSLVITNQVALFFRKDLGYNKDFIITAQLPRSWNKSGINKVENIRRQFTRLPEVREATVSFEITNGQSSGSVAIYRSGADSTSAVSSQLLMSDEYFAGTYGIPMLAGEFFSRPGYFTDSSRIVINESQARALGWKRAEDALGGQVMFVGGGGFPSTIAGVTKDFHFGSLHKVIPPVTFVHVGVTNTYRMLSVKMKAGNTGEAISALEKKWSALLPGVPFEYKFLDESIRMMYRTELQLKKAAYTATILAIIIVLLGVLGLVSLNIQKRTREIGIRKVLGASVESIILLFIREFVPVMLIAAAIACPSAYMLMDKWLDDFVYRINIDVTPFVLSVAMLCALTAILILFQTFKAAITSPARSLKTE</sequence>
<dbReference type="OrthoDB" id="1451596at2"/>
<evidence type="ECO:0000256" key="2">
    <source>
        <dbReference type="ARBA" id="ARBA00022475"/>
    </source>
</evidence>
<evidence type="ECO:0008006" key="11">
    <source>
        <dbReference type="Google" id="ProtNLM"/>
    </source>
</evidence>